<keyword evidence="6" id="KW-1185">Reference proteome</keyword>
<keyword evidence="4" id="KW-0436">Ligase</keyword>
<comment type="caution">
    <text evidence="3">The sequence shown here is derived from an EMBL/GenBank/DDBJ whole genome shotgun (WGS) entry which is preliminary data.</text>
</comment>
<organism evidence="3 5">
    <name type="scientific">Saliniramus fredricksonii</name>
    <dbReference type="NCBI Taxonomy" id="1653334"/>
    <lineage>
        <taxon>Bacteria</taxon>
        <taxon>Pseudomonadati</taxon>
        <taxon>Pseudomonadota</taxon>
        <taxon>Alphaproteobacteria</taxon>
        <taxon>Hyphomicrobiales</taxon>
        <taxon>Salinarimonadaceae</taxon>
        <taxon>Saliniramus</taxon>
    </lineage>
</organism>
<evidence type="ECO:0000256" key="1">
    <source>
        <dbReference type="SAM" id="MobiDB-lite"/>
    </source>
</evidence>
<evidence type="ECO:0000313" key="5">
    <source>
        <dbReference type="Proteomes" id="UP000050497"/>
    </source>
</evidence>
<dbReference type="Proteomes" id="UP000182800">
    <property type="component" value="Unassembled WGS sequence"/>
</dbReference>
<reference evidence="4 6" key="2">
    <citation type="submission" date="2016-08" db="EMBL/GenBank/DDBJ databases">
        <authorList>
            <person name="Varghese N."/>
            <person name="Submissions Spin"/>
        </authorList>
    </citation>
    <scope>NUCLEOTIDE SEQUENCE [LARGE SCALE GENOMIC DNA]</scope>
    <source>
        <strain evidence="4 6">HL-109</strain>
    </source>
</reference>
<dbReference type="Pfam" id="PF16917">
    <property type="entry name" value="BPL_LplA_LipB_2"/>
    <property type="match status" value="1"/>
</dbReference>
<dbReference type="AlphaFoldDB" id="A0A0P8A1T3"/>
<feature type="region of interest" description="Disordered" evidence="1">
    <location>
        <begin position="1"/>
        <end position="27"/>
    </location>
</feature>
<dbReference type="GO" id="GO:0016874">
    <property type="term" value="F:ligase activity"/>
    <property type="evidence" value="ECO:0007669"/>
    <property type="project" value="UniProtKB-KW"/>
</dbReference>
<proteinExistence type="predicted"/>
<gene>
    <name evidence="4" type="ORF">GA0071312_2918</name>
    <name evidence="3" type="ORF">HLUCCO17_07135</name>
</gene>
<sequence>MSEGRTGNGQAEPQQASRSLPRRDVTAPEADDALRRLVLPPPYDQHYHADGDVLDEAVRRAPEEGAGTLVWRKSGGLLAFAVVLEPEKALREARLAFFAGMSALGDALAAHCAPDKPLRFAFPDTVLFDTARLGGARFVTPEGCGEDDVPDWMVFAVELIGDRDHLPHPGMFPDSISLAEEEFEESELIVESFASYLMLYFDRWTHQGFEAVVRPYLERLEPTLETGARAIADGDLIERLPDGETRRLGLVEGLAACVWRDAKGPKL</sequence>
<reference evidence="3 5" key="1">
    <citation type="submission" date="2015-09" db="EMBL/GenBank/DDBJ databases">
        <title>Identification and resolution of microdiversity through metagenomic sequencing of parallel consortia.</title>
        <authorList>
            <person name="Nelson W.C."/>
            <person name="Romine M.F."/>
            <person name="Lindemann S.R."/>
        </authorList>
    </citation>
    <scope>NUCLEOTIDE SEQUENCE [LARGE SCALE GENOMIC DNA]</scope>
    <source>
        <strain evidence="3">HL-109</strain>
    </source>
</reference>
<evidence type="ECO:0000313" key="4">
    <source>
        <dbReference type="EMBL" id="SCC81945.1"/>
    </source>
</evidence>
<evidence type="ECO:0000313" key="6">
    <source>
        <dbReference type="Proteomes" id="UP000182800"/>
    </source>
</evidence>
<dbReference type="InterPro" id="IPR045864">
    <property type="entry name" value="aa-tRNA-synth_II/BPL/LPL"/>
</dbReference>
<feature type="compositionally biased region" description="Polar residues" evidence="1">
    <location>
        <begin position="8"/>
        <end position="18"/>
    </location>
</feature>
<dbReference type="PATRIC" id="fig|1653334.4.peg.2503"/>
<name>A0A0P8A1T3_9HYPH</name>
<protein>
    <submittedName>
        <fullName evidence="4">Biotin/lipoate A/B protein ligase family protein</fullName>
    </submittedName>
</protein>
<feature type="domain" description="BPL/LPL catalytic" evidence="2">
    <location>
        <begin position="39"/>
        <end position="217"/>
    </location>
</feature>
<dbReference type="InterPro" id="IPR004143">
    <property type="entry name" value="BPL_LPL_catalytic"/>
</dbReference>
<dbReference type="EMBL" id="FMBM01000002">
    <property type="protein sequence ID" value="SCC81945.1"/>
    <property type="molecule type" value="Genomic_DNA"/>
</dbReference>
<evidence type="ECO:0000259" key="2">
    <source>
        <dbReference type="Pfam" id="PF16917"/>
    </source>
</evidence>
<dbReference type="STRING" id="1653334.GA0071312_2918"/>
<accession>A0A0P8A1T3</accession>
<dbReference type="Proteomes" id="UP000050497">
    <property type="component" value="Unassembled WGS sequence"/>
</dbReference>
<evidence type="ECO:0000313" key="3">
    <source>
        <dbReference type="EMBL" id="KPQ11405.1"/>
    </source>
</evidence>
<dbReference type="OrthoDB" id="7657788at2"/>
<dbReference type="RefSeq" id="WP_083204591.1">
    <property type="nucleotide sequence ID" value="NZ_FMBM01000002.1"/>
</dbReference>
<dbReference type="EMBL" id="LJSX01000008">
    <property type="protein sequence ID" value="KPQ11405.1"/>
    <property type="molecule type" value="Genomic_DNA"/>
</dbReference>
<dbReference type="Gene3D" id="3.30.930.10">
    <property type="entry name" value="Bira Bifunctional Protein, Domain 2"/>
    <property type="match status" value="1"/>
</dbReference>